<protein>
    <recommendedName>
        <fullName evidence="3">DUF924 domain-containing protein</fullName>
    </recommendedName>
</protein>
<keyword evidence="2" id="KW-1185">Reference proteome</keyword>
<dbReference type="AlphaFoldDB" id="A0A1Z4LQ96"/>
<dbReference type="OrthoDB" id="7593450at2"/>
<dbReference type="InterPro" id="IPR011990">
    <property type="entry name" value="TPR-like_helical_dom_sf"/>
</dbReference>
<dbReference type="Pfam" id="PF06041">
    <property type="entry name" value="DUF924"/>
    <property type="match status" value="1"/>
</dbReference>
<dbReference type="Gene3D" id="1.25.40.10">
    <property type="entry name" value="Tetratricopeptide repeat domain"/>
    <property type="match status" value="1"/>
</dbReference>
<dbReference type="EMBL" id="AP018227">
    <property type="protein sequence ID" value="BAY83383.1"/>
    <property type="molecule type" value="Genomic_DNA"/>
</dbReference>
<reference evidence="1 2" key="1">
    <citation type="submission" date="2017-06" db="EMBL/GenBank/DDBJ databases">
        <title>Genome sequencing of cyanobaciteial culture collection at National Institute for Environmental Studies (NIES).</title>
        <authorList>
            <person name="Hirose Y."/>
            <person name="Shimura Y."/>
            <person name="Fujisawa T."/>
            <person name="Nakamura Y."/>
            <person name="Kawachi M."/>
        </authorList>
    </citation>
    <scope>NUCLEOTIDE SEQUENCE [LARGE SCALE GENOMIC DNA]</scope>
    <source>
        <strain evidence="1 2">NIES-267</strain>
    </source>
</reference>
<accession>A0A1Z4LQ96</accession>
<organism evidence="1 2">
    <name type="scientific">Calothrix parasitica NIES-267</name>
    <dbReference type="NCBI Taxonomy" id="1973488"/>
    <lineage>
        <taxon>Bacteria</taxon>
        <taxon>Bacillati</taxon>
        <taxon>Cyanobacteriota</taxon>
        <taxon>Cyanophyceae</taxon>
        <taxon>Nostocales</taxon>
        <taxon>Calotrichaceae</taxon>
        <taxon>Calothrix</taxon>
    </lineage>
</organism>
<proteinExistence type="predicted"/>
<name>A0A1Z4LQ96_9CYAN</name>
<dbReference type="InterPro" id="IPR010323">
    <property type="entry name" value="DUF924"/>
</dbReference>
<evidence type="ECO:0008006" key="3">
    <source>
        <dbReference type="Google" id="ProtNLM"/>
    </source>
</evidence>
<sequence>MSQANEILDFWFGSRDEPDYGKPKKAWFAKEPEFDEEIRKRFLTDYEKAAAGNLDEWKDSPDNCLALVLLLDQFPRNIFREDPQAFATDWEALSTAHQAIAQGFDGQLLNVQRWFVYLPFVHSENIEHQRQAVKLFQKLSGDRDSASAIENAIRHRSVIERFGRFPHRNIILGRPSNPEEKEFLKQPGARF</sequence>
<gene>
    <name evidence="1" type="ORF">NIES267_28710</name>
</gene>
<evidence type="ECO:0000313" key="1">
    <source>
        <dbReference type="EMBL" id="BAY83383.1"/>
    </source>
</evidence>
<dbReference type="Proteomes" id="UP000218418">
    <property type="component" value="Chromosome"/>
</dbReference>
<evidence type="ECO:0000313" key="2">
    <source>
        <dbReference type="Proteomes" id="UP000218418"/>
    </source>
</evidence>
<dbReference type="SUPFAM" id="SSF48452">
    <property type="entry name" value="TPR-like"/>
    <property type="match status" value="1"/>
</dbReference>
<dbReference type="Gene3D" id="1.20.58.320">
    <property type="entry name" value="TPR-like"/>
    <property type="match status" value="1"/>
</dbReference>